<dbReference type="Pfam" id="PF12819">
    <property type="entry name" value="Malectin_like"/>
    <property type="match status" value="1"/>
</dbReference>
<feature type="domain" description="Malectin-like" evidence="6">
    <location>
        <begin position="100"/>
        <end position="147"/>
    </location>
</feature>
<evidence type="ECO:0000256" key="5">
    <source>
        <dbReference type="ARBA" id="ARBA00023136"/>
    </source>
</evidence>
<evidence type="ECO:0000256" key="3">
    <source>
        <dbReference type="ARBA" id="ARBA00022729"/>
    </source>
</evidence>
<comment type="caution">
    <text evidence="7">The sequence shown here is derived from an EMBL/GenBank/DDBJ whole genome shotgun (WGS) entry which is preliminary data.</text>
</comment>
<comment type="subcellular location">
    <subcellularLocation>
        <location evidence="1">Membrane</location>
        <topology evidence="1">Single-pass membrane protein</topology>
    </subcellularLocation>
</comment>
<keyword evidence="5" id="KW-0472">Membrane</keyword>
<keyword evidence="4" id="KW-1133">Transmembrane helix</keyword>
<proteinExistence type="predicted"/>
<sequence length="197" mass="22765">MWTHEDREKRTSKKKAFDADAVSLLVKELRSLLLSGFSRRANRLAVLTSRNHRRTPYAYVLPSVAFNLIDFSYASSIGALLGCNQNALQCLCMMPQEYVLRKCIYATDFEDKLLEVAPRINIGAPTVDAFRYPDDPYDRIWYSDLIRKQSYFGGRAPSIERISITKKERKYRDKENTYLLKLCKVQLLAQMGYSTKA</sequence>
<keyword evidence="8" id="KW-1185">Reference proteome</keyword>
<dbReference type="InterPro" id="IPR024788">
    <property type="entry name" value="Malectin-like_Carb-bd_dom"/>
</dbReference>
<evidence type="ECO:0000313" key="8">
    <source>
        <dbReference type="Proteomes" id="UP001367508"/>
    </source>
</evidence>
<keyword evidence="3" id="KW-0732">Signal</keyword>
<accession>A0AAN9RDW7</accession>
<dbReference type="GO" id="GO:0016020">
    <property type="term" value="C:membrane"/>
    <property type="evidence" value="ECO:0007669"/>
    <property type="project" value="UniProtKB-SubCell"/>
</dbReference>
<keyword evidence="2" id="KW-0812">Transmembrane</keyword>
<organism evidence="7 8">
    <name type="scientific">Canavalia gladiata</name>
    <name type="common">Sword bean</name>
    <name type="synonym">Dolichos gladiatus</name>
    <dbReference type="NCBI Taxonomy" id="3824"/>
    <lineage>
        <taxon>Eukaryota</taxon>
        <taxon>Viridiplantae</taxon>
        <taxon>Streptophyta</taxon>
        <taxon>Embryophyta</taxon>
        <taxon>Tracheophyta</taxon>
        <taxon>Spermatophyta</taxon>
        <taxon>Magnoliopsida</taxon>
        <taxon>eudicotyledons</taxon>
        <taxon>Gunneridae</taxon>
        <taxon>Pentapetalae</taxon>
        <taxon>rosids</taxon>
        <taxon>fabids</taxon>
        <taxon>Fabales</taxon>
        <taxon>Fabaceae</taxon>
        <taxon>Papilionoideae</taxon>
        <taxon>50 kb inversion clade</taxon>
        <taxon>NPAAA clade</taxon>
        <taxon>indigoferoid/millettioid clade</taxon>
        <taxon>Phaseoleae</taxon>
        <taxon>Canavalia</taxon>
    </lineage>
</organism>
<dbReference type="Proteomes" id="UP001367508">
    <property type="component" value="Unassembled WGS sequence"/>
</dbReference>
<name>A0AAN9RDW7_CANGL</name>
<dbReference type="AlphaFoldDB" id="A0AAN9RDW7"/>
<dbReference type="EMBL" id="JAYMYQ010000001">
    <property type="protein sequence ID" value="KAK7363018.1"/>
    <property type="molecule type" value="Genomic_DNA"/>
</dbReference>
<evidence type="ECO:0000256" key="4">
    <source>
        <dbReference type="ARBA" id="ARBA00022989"/>
    </source>
</evidence>
<evidence type="ECO:0000256" key="2">
    <source>
        <dbReference type="ARBA" id="ARBA00022692"/>
    </source>
</evidence>
<gene>
    <name evidence="7" type="ORF">VNO77_05146</name>
</gene>
<evidence type="ECO:0000313" key="7">
    <source>
        <dbReference type="EMBL" id="KAK7363018.1"/>
    </source>
</evidence>
<evidence type="ECO:0000259" key="6">
    <source>
        <dbReference type="Pfam" id="PF12819"/>
    </source>
</evidence>
<protein>
    <recommendedName>
        <fullName evidence="6">Malectin-like domain-containing protein</fullName>
    </recommendedName>
</protein>
<evidence type="ECO:0000256" key="1">
    <source>
        <dbReference type="ARBA" id="ARBA00004167"/>
    </source>
</evidence>
<reference evidence="7 8" key="1">
    <citation type="submission" date="2024-01" db="EMBL/GenBank/DDBJ databases">
        <title>The genomes of 5 underutilized Papilionoideae crops provide insights into root nodulation and disease resistanc.</title>
        <authorList>
            <person name="Jiang F."/>
        </authorList>
    </citation>
    <scope>NUCLEOTIDE SEQUENCE [LARGE SCALE GENOMIC DNA]</scope>
    <source>
        <strain evidence="7">LVBAO_FW01</strain>
        <tissue evidence="7">Leaves</tissue>
    </source>
</reference>